<dbReference type="Pfam" id="PF02775">
    <property type="entry name" value="TPP_enzyme_C"/>
    <property type="match status" value="1"/>
</dbReference>
<dbReference type="GO" id="GO:0000949">
    <property type="term" value="P:aromatic amino acid family catabolic process to alcohol via Ehrlich pathway"/>
    <property type="evidence" value="ECO:0007669"/>
    <property type="project" value="TreeGrafter"/>
</dbReference>
<dbReference type="FunFam" id="3.40.50.970:FF:000024">
    <property type="entry name" value="Pyruvate decarboxylase isozyme"/>
    <property type="match status" value="1"/>
</dbReference>
<dbReference type="GO" id="GO:0004737">
    <property type="term" value="F:pyruvate decarboxylase activity"/>
    <property type="evidence" value="ECO:0007669"/>
    <property type="project" value="UniProtKB-EC"/>
</dbReference>
<dbReference type="InterPro" id="IPR012001">
    <property type="entry name" value="Thiamin_PyroP_enz_TPP-bd_dom"/>
</dbReference>
<dbReference type="FunFam" id="3.40.50.970:FF:000019">
    <property type="entry name" value="Pyruvate decarboxylase isozyme"/>
    <property type="match status" value="1"/>
</dbReference>
<gene>
    <name evidence="16" type="ORF">NA57DRAFT_33400</name>
</gene>
<keyword evidence="6 11" id="KW-0479">Metal-binding</keyword>
<dbReference type="OrthoDB" id="3970464at2759"/>
<evidence type="ECO:0000256" key="7">
    <source>
        <dbReference type="ARBA" id="ARBA00022793"/>
    </source>
</evidence>
<evidence type="ECO:0000256" key="4">
    <source>
        <dbReference type="ARBA" id="ARBA00013202"/>
    </source>
</evidence>
<dbReference type="Gene3D" id="3.40.50.970">
    <property type="match status" value="2"/>
</dbReference>
<dbReference type="PANTHER" id="PTHR43452">
    <property type="entry name" value="PYRUVATE DECARBOXYLASE"/>
    <property type="match status" value="1"/>
</dbReference>
<dbReference type="InterPro" id="IPR047214">
    <property type="entry name" value="TPP_PDC_IPDC"/>
</dbReference>
<dbReference type="PIRSF" id="PIRSF036565">
    <property type="entry name" value="Pyruvt_ip_decrb"/>
    <property type="match status" value="1"/>
</dbReference>
<comment type="cofactor">
    <cofactor evidence="2">
        <name>thiamine diphosphate</name>
        <dbReference type="ChEBI" id="CHEBI:58937"/>
    </cofactor>
</comment>
<dbReference type="CDD" id="cd07038">
    <property type="entry name" value="TPP_PYR_PDC_IPDC_like"/>
    <property type="match status" value="1"/>
</dbReference>
<dbReference type="GO" id="GO:0005829">
    <property type="term" value="C:cytosol"/>
    <property type="evidence" value="ECO:0007669"/>
    <property type="project" value="TreeGrafter"/>
</dbReference>
<evidence type="ECO:0000259" key="14">
    <source>
        <dbReference type="Pfam" id="PF02775"/>
    </source>
</evidence>
<keyword evidence="16" id="KW-0670">Pyruvate</keyword>
<dbReference type="Gene3D" id="3.40.50.1220">
    <property type="entry name" value="TPP-binding domain"/>
    <property type="match status" value="1"/>
</dbReference>
<evidence type="ECO:0000256" key="12">
    <source>
        <dbReference type="RuleBase" id="RU362132"/>
    </source>
</evidence>
<evidence type="ECO:0000256" key="5">
    <source>
        <dbReference type="ARBA" id="ARBA00014422"/>
    </source>
</evidence>
<feature type="domain" description="Thiamine pyrophosphate enzyme N-terminal TPP-binding" evidence="15">
    <location>
        <begin position="6"/>
        <end position="108"/>
    </location>
</feature>
<dbReference type="InterPro" id="IPR012110">
    <property type="entry name" value="PDC/IPDC-like"/>
</dbReference>
<sequence>MSRTTTVAKYLFTRLHQRGIRSVYGVPGDFTLKSLDHLKASGLKWIGNCNELNAGYAADGYSRMRGLSALLTTYGVGELSAINAVAGSYAEDVPVVHIVGTPQWHVQQSGAKVHHTLGDGRSRVFAEVHKEFTVAQANLLDPVKAPEMIDDVIEKCMIHSKPGYIEMPCDMVPKEVSTERLETYVLKDRVEGTIQSEEEQVEVLLKRLYSARQPLLLVDRGDGVQHSIKSKINEFVCMTGIPTLTLPSGAGMIDHTIPNYFGVNAGPVGQIDTLPYVESSDFVIAFGPLNSDTQTLGWKVVPDPAKTVTIGGTFITHGAPAQTIGINAEALMKKLLEKVDRNQINAADTTSLGNFRTITTPPLKPNELDNPIDQTTFYLRLNQYLRPNDVVLLSNGTPILGGRDFVLPSGAQVIASGMWFSIGHMLPAALGAATAQQEADPNSRTILIDGDGNVQVSIQEISTIIRQRLNMTIFIVDNGGYAYERQIHGMNEEYNDLAPWRYLDAANFFGAGMPGNEGYPVDTFRISTWSDLETFLAEERFNDGKGLKLVEVVVGKYDVPEKFKQVFRAAGERL</sequence>
<dbReference type="Pfam" id="PF00205">
    <property type="entry name" value="TPP_enzyme_M"/>
    <property type="match status" value="1"/>
</dbReference>
<organism evidence="16 17">
    <name type="scientific">Rhizodiscina lignyota</name>
    <dbReference type="NCBI Taxonomy" id="1504668"/>
    <lineage>
        <taxon>Eukaryota</taxon>
        <taxon>Fungi</taxon>
        <taxon>Dikarya</taxon>
        <taxon>Ascomycota</taxon>
        <taxon>Pezizomycotina</taxon>
        <taxon>Dothideomycetes</taxon>
        <taxon>Pleosporomycetidae</taxon>
        <taxon>Aulographales</taxon>
        <taxon>Rhizodiscinaceae</taxon>
        <taxon>Rhizodiscina</taxon>
    </lineage>
</organism>
<keyword evidence="8 11" id="KW-0460">Magnesium</keyword>
<evidence type="ECO:0000313" key="17">
    <source>
        <dbReference type="Proteomes" id="UP000799772"/>
    </source>
</evidence>
<evidence type="ECO:0000313" key="16">
    <source>
        <dbReference type="EMBL" id="KAF2103343.1"/>
    </source>
</evidence>
<dbReference type="GO" id="GO:0030976">
    <property type="term" value="F:thiamine pyrophosphate binding"/>
    <property type="evidence" value="ECO:0007669"/>
    <property type="project" value="InterPro"/>
</dbReference>
<comment type="caution">
    <text evidence="16">The sequence shown here is derived from an EMBL/GenBank/DDBJ whole genome shotgun (WGS) entry which is preliminary data.</text>
</comment>
<comment type="catalytic activity">
    <reaction evidence="1">
        <text>a 2-oxocarboxylate + H(+) = an aldehyde + CO2</text>
        <dbReference type="Rhea" id="RHEA:11628"/>
        <dbReference type="ChEBI" id="CHEBI:15378"/>
        <dbReference type="ChEBI" id="CHEBI:16526"/>
        <dbReference type="ChEBI" id="CHEBI:17478"/>
        <dbReference type="ChEBI" id="CHEBI:35179"/>
        <dbReference type="EC" id="4.1.1.1"/>
    </reaction>
</comment>
<reference evidence="16" key="1">
    <citation type="journal article" date="2020" name="Stud. Mycol.">
        <title>101 Dothideomycetes genomes: a test case for predicting lifestyles and emergence of pathogens.</title>
        <authorList>
            <person name="Haridas S."/>
            <person name="Albert R."/>
            <person name="Binder M."/>
            <person name="Bloem J."/>
            <person name="Labutti K."/>
            <person name="Salamov A."/>
            <person name="Andreopoulos B."/>
            <person name="Baker S."/>
            <person name="Barry K."/>
            <person name="Bills G."/>
            <person name="Bluhm B."/>
            <person name="Cannon C."/>
            <person name="Castanera R."/>
            <person name="Culley D."/>
            <person name="Daum C."/>
            <person name="Ezra D."/>
            <person name="Gonzalez J."/>
            <person name="Henrissat B."/>
            <person name="Kuo A."/>
            <person name="Liang C."/>
            <person name="Lipzen A."/>
            <person name="Lutzoni F."/>
            <person name="Magnuson J."/>
            <person name="Mondo S."/>
            <person name="Nolan M."/>
            <person name="Ohm R."/>
            <person name="Pangilinan J."/>
            <person name="Park H.-J."/>
            <person name="Ramirez L."/>
            <person name="Alfaro M."/>
            <person name="Sun H."/>
            <person name="Tritt A."/>
            <person name="Yoshinaga Y."/>
            <person name="Zwiers L.-H."/>
            <person name="Turgeon B."/>
            <person name="Goodwin S."/>
            <person name="Spatafora J."/>
            <person name="Crous P."/>
            <person name="Grigoriev I."/>
        </authorList>
    </citation>
    <scope>NUCLEOTIDE SEQUENCE</scope>
    <source>
        <strain evidence="16">CBS 133067</strain>
    </source>
</reference>
<evidence type="ECO:0000256" key="6">
    <source>
        <dbReference type="ARBA" id="ARBA00022723"/>
    </source>
</evidence>
<dbReference type="CDD" id="cd02005">
    <property type="entry name" value="TPP_PDC_IPDC"/>
    <property type="match status" value="1"/>
</dbReference>
<evidence type="ECO:0000256" key="8">
    <source>
        <dbReference type="ARBA" id="ARBA00022842"/>
    </source>
</evidence>
<dbReference type="InterPro" id="IPR012000">
    <property type="entry name" value="Thiamin_PyroP_enz_cen_dom"/>
</dbReference>
<evidence type="ECO:0000256" key="10">
    <source>
        <dbReference type="ARBA" id="ARBA00023239"/>
    </source>
</evidence>
<keyword evidence="17" id="KW-1185">Reference proteome</keyword>
<evidence type="ECO:0000256" key="1">
    <source>
        <dbReference type="ARBA" id="ARBA00001041"/>
    </source>
</evidence>
<comment type="cofactor">
    <cofactor evidence="11">
        <name>Mg(2+)</name>
        <dbReference type="ChEBI" id="CHEBI:18420"/>
    </cofactor>
    <text evidence="11">Binds 1 Mg(2+) per subunit.</text>
</comment>
<dbReference type="Pfam" id="PF02776">
    <property type="entry name" value="TPP_enzyme_N"/>
    <property type="match status" value="1"/>
</dbReference>
<dbReference type="Proteomes" id="UP000799772">
    <property type="component" value="Unassembled WGS sequence"/>
</dbReference>
<dbReference type="SUPFAM" id="SSF52467">
    <property type="entry name" value="DHS-like NAD/FAD-binding domain"/>
    <property type="match status" value="1"/>
</dbReference>
<feature type="binding site" evidence="11">
    <location>
        <position position="451"/>
    </location>
    <ligand>
        <name>Mg(2+)</name>
        <dbReference type="ChEBI" id="CHEBI:18420"/>
    </ligand>
</feature>
<dbReference type="SUPFAM" id="SSF52518">
    <property type="entry name" value="Thiamin diphosphate-binding fold (THDP-binding)"/>
    <property type="match status" value="2"/>
</dbReference>
<keyword evidence="10" id="KW-0456">Lyase</keyword>
<accession>A0A9P4IQ49</accession>
<dbReference type="InterPro" id="IPR011766">
    <property type="entry name" value="TPP_enzyme_TPP-bd"/>
</dbReference>
<evidence type="ECO:0000256" key="2">
    <source>
        <dbReference type="ARBA" id="ARBA00001964"/>
    </source>
</evidence>
<dbReference type="InterPro" id="IPR029035">
    <property type="entry name" value="DHS-like_NAD/FAD-binding_dom"/>
</dbReference>
<dbReference type="EMBL" id="ML978122">
    <property type="protein sequence ID" value="KAF2103343.1"/>
    <property type="molecule type" value="Genomic_DNA"/>
</dbReference>
<evidence type="ECO:0000256" key="11">
    <source>
        <dbReference type="PIRSR" id="PIRSR036565-2"/>
    </source>
</evidence>
<keyword evidence="7" id="KW-0210">Decarboxylase</keyword>
<dbReference type="InterPro" id="IPR029061">
    <property type="entry name" value="THDP-binding"/>
</dbReference>
<feature type="binding site" evidence="11">
    <location>
        <position position="480"/>
    </location>
    <ligand>
        <name>Mg(2+)</name>
        <dbReference type="ChEBI" id="CHEBI:18420"/>
    </ligand>
</feature>
<feature type="binding site" evidence="11">
    <location>
        <position position="478"/>
    </location>
    <ligand>
        <name>Mg(2+)</name>
        <dbReference type="ChEBI" id="CHEBI:18420"/>
    </ligand>
</feature>
<feature type="domain" description="Thiamine pyrophosphate enzyme central" evidence="13">
    <location>
        <begin position="202"/>
        <end position="310"/>
    </location>
</feature>
<dbReference type="GO" id="GO:0005634">
    <property type="term" value="C:nucleus"/>
    <property type="evidence" value="ECO:0007669"/>
    <property type="project" value="TreeGrafter"/>
</dbReference>
<keyword evidence="9 12" id="KW-0786">Thiamine pyrophosphate</keyword>
<evidence type="ECO:0000259" key="13">
    <source>
        <dbReference type="Pfam" id="PF00205"/>
    </source>
</evidence>
<protein>
    <recommendedName>
        <fullName evidence="5">Pyruvate decarboxylase</fullName>
        <ecNumber evidence="4">4.1.1.1</ecNumber>
    </recommendedName>
</protein>
<dbReference type="InterPro" id="IPR047213">
    <property type="entry name" value="TPP_PYR_PDC_IPDC-like"/>
</dbReference>
<dbReference type="EC" id="4.1.1.1" evidence="4"/>
<dbReference type="PANTHER" id="PTHR43452:SF11">
    <property type="entry name" value="PYRUVATE DECARBOXYLASE"/>
    <property type="match status" value="1"/>
</dbReference>
<comment type="similarity">
    <text evidence="3 12">Belongs to the TPP enzyme family.</text>
</comment>
<evidence type="ECO:0000256" key="9">
    <source>
        <dbReference type="ARBA" id="ARBA00023052"/>
    </source>
</evidence>
<dbReference type="AlphaFoldDB" id="A0A9P4IQ49"/>
<name>A0A9P4IQ49_9PEZI</name>
<evidence type="ECO:0000256" key="3">
    <source>
        <dbReference type="ARBA" id="ARBA00007812"/>
    </source>
</evidence>
<proteinExistence type="inferred from homology"/>
<feature type="domain" description="Thiamine pyrophosphate enzyme TPP-binding" evidence="14">
    <location>
        <begin position="411"/>
        <end position="496"/>
    </location>
</feature>
<evidence type="ECO:0000259" key="15">
    <source>
        <dbReference type="Pfam" id="PF02776"/>
    </source>
</evidence>
<dbReference type="GO" id="GO:0000287">
    <property type="term" value="F:magnesium ion binding"/>
    <property type="evidence" value="ECO:0007669"/>
    <property type="project" value="InterPro"/>
</dbReference>